<accession>A0A916UMB5</accession>
<evidence type="ECO:0000259" key="1">
    <source>
        <dbReference type="SMART" id="SM00563"/>
    </source>
</evidence>
<feature type="domain" description="Phospholipid/glycerol acyltransferase" evidence="1">
    <location>
        <begin position="50"/>
        <end position="166"/>
    </location>
</feature>
<keyword evidence="3" id="KW-1185">Reference proteome</keyword>
<dbReference type="GO" id="GO:0016020">
    <property type="term" value="C:membrane"/>
    <property type="evidence" value="ECO:0007669"/>
    <property type="project" value="TreeGrafter"/>
</dbReference>
<evidence type="ECO:0000313" key="2">
    <source>
        <dbReference type="EMBL" id="GGC77314.1"/>
    </source>
</evidence>
<dbReference type="SUPFAM" id="SSF69593">
    <property type="entry name" value="Glycerol-3-phosphate (1)-acyltransferase"/>
    <property type="match status" value="1"/>
</dbReference>
<sequence>MSDPHAAEGHENFQPSGLELALLRSALAPLRMLTSPVMRGVENIPASGAVMLVGNHGLFALDMPFMIDEIHRSSGRFVRGVADNAHYAVPGWRDVLTRYGAIRGTRDNCRSLLAEGEAVLLYPGGGREVAKRKNEKYKLIWKERLGFVSLAIEAGCPIVPFGAVGADDFYDIILDADHPVFAPLRKLVESRGGRWDIVWPLVRGIGPTPLPRPQRLYFSFGKPIQTSDWKGRQDDKELLRAVRDQVKSAVHNQIDALLDERDATKRQA</sequence>
<dbReference type="SMART" id="SM00563">
    <property type="entry name" value="PlsC"/>
    <property type="match status" value="1"/>
</dbReference>
<dbReference type="CDD" id="cd07987">
    <property type="entry name" value="LPLAT_MGAT-like"/>
    <property type="match status" value="1"/>
</dbReference>
<name>A0A916UMB5_9ACTN</name>
<reference evidence="2" key="2">
    <citation type="submission" date="2020-09" db="EMBL/GenBank/DDBJ databases">
        <authorList>
            <person name="Sun Q."/>
            <person name="Zhou Y."/>
        </authorList>
    </citation>
    <scope>NUCLEOTIDE SEQUENCE</scope>
    <source>
        <strain evidence="2">CGMCC 1.15478</strain>
    </source>
</reference>
<dbReference type="PANTHER" id="PTHR22753">
    <property type="entry name" value="TRANSMEMBRANE PROTEIN 68"/>
    <property type="match status" value="1"/>
</dbReference>
<dbReference type="GO" id="GO:0016746">
    <property type="term" value="F:acyltransferase activity"/>
    <property type="evidence" value="ECO:0007669"/>
    <property type="project" value="InterPro"/>
</dbReference>
<dbReference type="InterPro" id="IPR016676">
    <property type="entry name" value="P_lipid/glycerol_AcTrfase_prd"/>
</dbReference>
<dbReference type="InterPro" id="IPR002123">
    <property type="entry name" value="Plipid/glycerol_acylTrfase"/>
</dbReference>
<dbReference type="EMBL" id="BMJH01000006">
    <property type="protein sequence ID" value="GGC77314.1"/>
    <property type="molecule type" value="Genomic_DNA"/>
</dbReference>
<dbReference type="Pfam" id="PF01553">
    <property type="entry name" value="Acyltransferase"/>
    <property type="match status" value="1"/>
</dbReference>
<dbReference type="PANTHER" id="PTHR22753:SF14">
    <property type="entry name" value="MONOACYLGLYCEROL_DIACYLGLYCEROL O-ACYLTRANSFERASE"/>
    <property type="match status" value="1"/>
</dbReference>
<comment type="caution">
    <text evidence="2">The sequence shown here is derived from an EMBL/GenBank/DDBJ whole genome shotgun (WGS) entry which is preliminary data.</text>
</comment>
<gene>
    <name evidence="2" type="ORF">GCM10011410_33300</name>
</gene>
<evidence type="ECO:0000313" key="3">
    <source>
        <dbReference type="Proteomes" id="UP000641514"/>
    </source>
</evidence>
<proteinExistence type="predicted"/>
<dbReference type="AlphaFoldDB" id="A0A916UMB5"/>
<protein>
    <submittedName>
        <fullName evidence="2">Membrane protein</fullName>
    </submittedName>
</protein>
<organism evidence="2 3">
    <name type="scientific">Hoyosella rhizosphaerae</name>
    <dbReference type="NCBI Taxonomy" id="1755582"/>
    <lineage>
        <taxon>Bacteria</taxon>
        <taxon>Bacillati</taxon>
        <taxon>Actinomycetota</taxon>
        <taxon>Actinomycetes</taxon>
        <taxon>Mycobacteriales</taxon>
        <taxon>Hoyosellaceae</taxon>
        <taxon>Hoyosella</taxon>
    </lineage>
</organism>
<dbReference type="RefSeq" id="WP_188677975.1">
    <property type="nucleotide sequence ID" value="NZ_BMJH01000006.1"/>
</dbReference>
<dbReference type="Proteomes" id="UP000641514">
    <property type="component" value="Unassembled WGS sequence"/>
</dbReference>
<dbReference type="PIRSF" id="PIRSF016753">
    <property type="entry name" value="P_lipid/glycerol_ac_tran_prd"/>
    <property type="match status" value="1"/>
</dbReference>
<reference evidence="2" key="1">
    <citation type="journal article" date="2014" name="Int. J. Syst. Evol. Microbiol.">
        <title>Complete genome sequence of Corynebacterium casei LMG S-19264T (=DSM 44701T), isolated from a smear-ripened cheese.</title>
        <authorList>
            <consortium name="US DOE Joint Genome Institute (JGI-PGF)"/>
            <person name="Walter F."/>
            <person name="Albersmeier A."/>
            <person name="Kalinowski J."/>
            <person name="Ruckert C."/>
        </authorList>
    </citation>
    <scope>NUCLEOTIDE SEQUENCE</scope>
    <source>
        <strain evidence="2">CGMCC 1.15478</strain>
    </source>
</reference>